<keyword evidence="5" id="KW-0812">Transmembrane</keyword>
<evidence type="ECO:0000256" key="6">
    <source>
        <dbReference type="ARBA" id="ARBA00023136"/>
    </source>
</evidence>
<evidence type="ECO:0008006" key="10">
    <source>
        <dbReference type="Google" id="ProtNLM"/>
    </source>
</evidence>
<dbReference type="SUPFAM" id="SSF56954">
    <property type="entry name" value="Outer membrane efflux proteins (OEP)"/>
    <property type="match status" value="1"/>
</dbReference>
<dbReference type="PANTHER" id="PTHR30026">
    <property type="entry name" value="OUTER MEMBRANE PROTEIN TOLC"/>
    <property type="match status" value="1"/>
</dbReference>
<keyword evidence="4" id="KW-1134">Transmembrane beta strand</keyword>
<dbReference type="Gene3D" id="1.20.1600.10">
    <property type="entry name" value="Outer membrane efflux proteins (OEP)"/>
    <property type="match status" value="1"/>
</dbReference>
<evidence type="ECO:0000256" key="4">
    <source>
        <dbReference type="ARBA" id="ARBA00022452"/>
    </source>
</evidence>
<accession>A0AAD0U6W6</accession>
<dbReference type="GO" id="GO:0015562">
    <property type="term" value="F:efflux transmembrane transporter activity"/>
    <property type="evidence" value="ECO:0007669"/>
    <property type="project" value="InterPro"/>
</dbReference>
<evidence type="ECO:0000256" key="7">
    <source>
        <dbReference type="ARBA" id="ARBA00023237"/>
    </source>
</evidence>
<sequence length="527" mass="57667">MIFGNFTGFSKANRKVGDQNESGMGHWMRLARVVWIGLVIVATTQVPTVWGLDMKVVAKSAAKVVAESGNLVQATTPAQLILGELLERGTVDIPVTMPLEAPEDGAIPAPVDPIPSITLAEAIDSTYQGSPEVGAQAALAKANRWIARSSLGKLGPKLDVEYSRGREHSSASGDAGNVTPVVLPYHTRTDQSMVLRQPVVDLQAVAAWKRDDRLADAEHSKLSQTRANVAFDVSSAYYDLVQYQLLVVLAKEQFSRTGNLLNYMTRRAAGGGATVADRERVRAASLNANRDLLDARSQLSHAQMTFARLTGLLPGQVVVTQESFREMPSNPEQAMERVLNSSPSLSALRQQMEAASFDRKSTQAGVLPKFELQLGDYRSTNASGTPGSTRDARIMLTMRMNLFNGGSEYAVSQAQAQQQVQLREQYEDTIRKTRERLQTNYLNLAAIHRQASIAREEVQANLSVADAFDAQFASANRSLLDVLTAYEKLYASRVSLIKLFVSERRAVFQILKDTGDMTTLDFARMGS</sequence>
<dbReference type="GO" id="GO:1990281">
    <property type="term" value="C:efflux pump complex"/>
    <property type="evidence" value="ECO:0007669"/>
    <property type="project" value="TreeGrafter"/>
</dbReference>
<comment type="similarity">
    <text evidence="2">Belongs to the outer membrane factor (OMF) (TC 1.B.17) family.</text>
</comment>
<dbReference type="GO" id="GO:0009279">
    <property type="term" value="C:cell outer membrane"/>
    <property type="evidence" value="ECO:0007669"/>
    <property type="project" value="UniProtKB-SubCell"/>
</dbReference>
<dbReference type="GO" id="GO:0015288">
    <property type="term" value="F:porin activity"/>
    <property type="evidence" value="ECO:0007669"/>
    <property type="project" value="TreeGrafter"/>
</dbReference>
<dbReference type="InterPro" id="IPR003423">
    <property type="entry name" value="OMP_efflux"/>
</dbReference>
<evidence type="ECO:0000256" key="1">
    <source>
        <dbReference type="ARBA" id="ARBA00004442"/>
    </source>
</evidence>
<dbReference type="EMBL" id="CP024996">
    <property type="protein sequence ID" value="AYR23386.1"/>
    <property type="molecule type" value="Genomic_DNA"/>
</dbReference>
<dbReference type="InterPro" id="IPR051906">
    <property type="entry name" value="TolC-like"/>
</dbReference>
<evidence type="ECO:0000313" key="8">
    <source>
        <dbReference type="EMBL" id="AYR23386.1"/>
    </source>
</evidence>
<dbReference type="AlphaFoldDB" id="A0AAD0U6W6"/>
<comment type="subcellular location">
    <subcellularLocation>
        <location evidence="1">Cell outer membrane</location>
    </subcellularLocation>
</comment>
<keyword evidence="7" id="KW-0998">Cell outer membrane</keyword>
<gene>
    <name evidence="8" type="ORF">RC54_05905</name>
</gene>
<evidence type="ECO:0000256" key="3">
    <source>
        <dbReference type="ARBA" id="ARBA00022448"/>
    </source>
</evidence>
<evidence type="ECO:0000256" key="5">
    <source>
        <dbReference type="ARBA" id="ARBA00022692"/>
    </source>
</evidence>
<dbReference type="Proteomes" id="UP000269199">
    <property type="component" value="Chromosome"/>
</dbReference>
<evidence type="ECO:0000256" key="2">
    <source>
        <dbReference type="ARBA" id="ARBA00007613"/>
    </source>
</evidence>
<dbReference type="Pfam" id="PF02321">
    <property type="entry name" value="OEP"/>
    <property type="match status" value="1"/>
</dbReference>
<dbReference type="RefSeq" id="WP_082803219.1">
    <property type="nucleotide sequence ID" value="NZ_CP024996.1"/>
</dbReference>
<dbReference type="PANTHER" id="PTHR30026:SF20">
    <property type="entry name" value="OUTER MEMBRANE PROTEIN TOLC"/>
    <property type="match status" value="1"/>
</dbReference>
<proteinExistence type="inferred from homology"/>
<keyword evidence="6" id="KW-0472">Membrane</keyword>
<organism evidence="8 9">
    <name type="scientific">Herbaspirillum rubrisubalbicans</name>
    <dbReference type="NCBI Taxonomy" id="80842"/>
    <lineage>
        <taxon>Bacteria</taxon>
        <taxon>Pseudomonadati</taxon>
        <taxon>Pseudomonadota</taxon>
        <taxon>Betaproteobacteria</taxon>
        <taxon>Burkholderiales</taxon>
        <taxon>Oxalobacteraceae</taxon>
        <taxon>Herbaspirillum</taxon>
    </lineage>
</organism>
<reference evidence="8 9" key="1">
    <citation type="submission" date="2017-11" db="EMBL/GenBank/DDBJ databases">
        <title>Complete genome sequence of Herbaspirillum rubrisubalbicans DSM 11543.</title>
        <authorList>
            <person name="Chen M."/>
            <person name="An Q."/>
        </authorList>
    </citation>
    <scope>NUCLEOTIDE SEQUENCE [LARGE SCALE GENOMIC DNA]</scope>
    <source>
        <strain evidence="8 9">DSM 11543</strain>
    </source>
</reference>
<protein>
    <recommendedName>
        <fullName evidence="10">TolC family protein</fullName>
    </recommendedName>
</protein>
<evidence type="ECO:0000313" key="9">
    <source>
        <dbReference type="Proteomes" id="UP000269199"/>
    </source>
</evidence>
<keyword evidence="3" id="KW-0813">Transport</keyword>
<name>A0AAD0U6W6_9BURK</name>